<organism evidence="1 2">
    <name type="scientific">Batillaria attramentaria</name>
    <dbReference type="NCBI Taxonomy" id="370345"/>
    <lineage>
        <taxon>Eukaryota</taxon>
        <taxon>Metazoa</taxon>
        <taxon>Spiralia</taxon>
        <taxon>Lophotrochozoa</taxon>
        <taxon>Mollusca</taxon>
        <taxon>Gastropoda</taxon>
        <taxon>Caenogastropoda</taxon>
        <taxon>Sorbeoconcha</taxon>
        <taxon>Cerithioidea</taxon>
        <taxon>Batillariidae</taxon>
        <taxon>Batillaria</taxon>
    </lineage>
</organism>
<sequence>SHFFPDQAPMQVFGSTALDSLFWVVKFSVPSQGLPSQSKMWNAVKTKNGKGFCFSHTALFGFLGRLGVGACENLNKETVLGIEEAVGSR</sequence>
<dbReference type="AlphaFoldDB" id="A0ABD0JD55"/>
<evidence type="ECO:0000313" key="2">
    <source>
        <dbReference type="Proteomes" id="UP001519460"/>
    </source>
</evidence>
<name>A0ABD0JD55_9CAEN</name>
<comment type="caution">
    <text evidence="1">The sequence shown here is derived from an EMBL/GenBank/DDBJ whole genome shotgun (WGS) entry which is preliminary data.</text>
</comment>
<dbReference type="EMBL" id="JACVVK020000495">
    <property type="protein sequence ID" value="KAK7471377.1"/>
    <property type="molecule type" value="Genomic_DNA"/>
</dbReference>
<protein>
    <submittedName>
        <fullName evidence="1">Uncharacterized protein</fullName>
    </submittedName>
</protein>
<proteinExistence type="predicted"/>
<evidence type="ECO:0000313" key="1">
    <source>
        <dbReference type="EMBL" id="KAK7471377.1"/>
    </source>
</evidence>
<gene>
    <name evidence="1" type="ORF">BaRGS_00035983</name>
</gene>
<keyword evidence="2" id="KW-1185">Reference proteome</keyword>
<reference evidence="1 2" key="1">
    <citation type="journal article" date="2023" name="Sci. Data">
        <title>Genome assembly of the Korean intertidal mud-creeper Batillaria attramentaria.</title>
        <authorList>
            <person name="Patra A.K."/>
            <person name="Ho P.T."/>
            <person name="Jun S."/>
            <person name="Lee S.J."/>
            <person name="Kim Y."/>
            <person name="Won Y.J."/>
        </authorList>
    </citation>
    <scope>NUCLEOTIDE SEQUENCE [LARGE SCALE GENOMIC DNA]</scope>
    <source>
        <strain evidence="1">Wonlab-2016</strain>
    </source>
</reference>
<feature type="non-terminal residue" evidence="1">
    <location>
        <position position="1"/>
    </location>
</feature>
<dbReference type="Proteomes" id="UP001519460">
    <property type="component" value="Unassembled WGS sequence"/>
</dbReference>
<accession>A0ABD0JD55</accession>